<organism evidence="1 2">
    <name type="scientific">Acinetobacter equi</name>
    <dbReference type="NCBI Taxonomy" id="1324350"/>
    <lineage>
        <taxon>Bacteria</taxon>
        <taxon>Pseudomonadati</taxon>
        <taxon>Pseudomonadota</taxon>
        <taxon>Gammaproteobacteria</taxon>
        <taxon>Moraxellales</taxon>
        <taxon>Moraxellaceae</taxon>
        <taxon>Acinetobacter</taxon>
    </lineage>
</organism>
<dbReference type="STRING" id="1324350.AOY20_09335"/>
<name>A0A0N9WEG9_9GAMM</name>
<evidence type="ECO:0000313" key="1">
    <source>
        <dbReference type="EMBL" id="ALH95716.1"/>
    </source>
</evidence>
<dbReference type="Proteomes" id="UP000064939">
    <property type="component" value="Chromosome"/>
</dbReference>
<accession>A0A0N9WEG9</accession>
<keyword evidence="2" id="KW-1185">Reference proteome</keyword>
<dbReference type="KEGG" id="aei:AOY20_09335"/>
<dbReference type="AlphaFoldDB" id="A0A0N9WEG9"/>
<evidence type="ECO:0000313" key="2">
    <source>
        <dbReference type="Proteomes" id="UP000064939"/>
    </source>
</evidence>
<proteinExistence type="predicted"/>
<gene>
    <name evidence="1" type="ORF">AOY20_09335</name>
</gene>
<dbReference type="EMBL" id="CP012808">
    <property type="protein sequence ID" value="ALH95716.1"/>
    <property type="molecule type" value="Genomic_DNA"/>
</dbReference>
<sequence>MNTNLVKSRKIITLYNNQTQNYRCLWANYDKDDCLINITDFFGKDIHILRGNKVNINNHIWLIMDHIHKFNFRP</sequence>
<reference evidence="1 2" key="1">
    <citation type="journal article" date="2015" name="Int. J. Syst. Evol. Microbiol.">
        <title>Acinetobacter equi sp. nov. isolated from horse faeces.</title>
        <authorList>
            <person name="Poppel M.T."/>
            <person name="Skiebe E."/>
            <person name="Laue M."/>
            <person name="Bergmann H."/>
            <person name="Ebersberger I."/>
            <person name="Garn T."/>
            <person name="Fruth A."/>
            <person name="Baumgardt S."/>
            <person name="Busse H.J."/>
            <person name="Wilharm G."/>
        </authorList>
    </citation>
    <scope>NUCLEOTIDE SEQUENCE [LARGE SCALE GENOMIC DNA]</scope>
    <source>
        <strain evidence="1 2">114</strain>
    </source>
</reference>
<protein>
    <submittedName>
        <fullName evidence="1">Uncharacterized protein</fullName>
    </submittedName>
</protein>